<keyword evidence="3" id="KW-1185">Reference proteome</keyword>
<evidence type="ECO:0008006" key="4">
    <source>
        <dbReference type="Google" id="ProtNLM"/>
    </source>
</evidence>
<organism evidence="2 3">
    <name type="scientific">Aquibium oceanicum</name>
    <dbReference type="NCBI Taxonomy" id="1670800"/>
    <lineage>
        <taxon>Bacteria</taxon>
        <taxon>Pseudomonadati</taxon>
        <taxon>Pseudomonadota</taxon>
        <taxon>Alphaproteobacteria</taxon>
        <taxon>Hyphomicrobiales</taxon>
        <taxon>Phyllobacteriaceae</taxon>
        <taxon>Aquibium</taxon>
    </lineage>
</organism>
<gene>
    <name evidence="2" type="ORF">BSQ44_20200</name>
</gene>
<evidence type="ECO:0000256" key="1">
    <source>
        <dbReference type="SAM" id="SignalP"/>
    </source>
</evidence>
<feature type="signal peptide" evidence="1">
    <location>
        <begin position="1"/>
        <end position="19"/>
    </location>
</feature>
<dbReference type="Proteomes" id="UP000182840">
    <property type="component" value="Chromosome"/>
</dbReference>
<accession>A0A1L3SVS7</accession>
<evidence type="ECO:0000313" key="2">
    <source>
        <dbReference type="EMBL" id="APH73432.1"/>
    </source>
</evidence>
<keyword evidence="1" id="KW-0732">Signal</keyword>
<protein>
    <recommendedName>
        <fullName evidence="4">DUF2125 domain-containing protein</fullName>
    </recommendedName>
</protein>
<name>A0A1L3SVS7_9HYPH</name>
<dbReference type="AlphaFoldDB" id="A0A1L3SVS7"/>
<evidence type="ECO:0000313" key="3">
    <source>
        <dbReference type="Proteomes" id="UP000182840"/>
    </source>
</evidence>
<proteinExistence type="predicted"/>
<dbReference type="EMBL" id="CP018171">
    <property type="protein sequence ID" value="APH73432.1"/>
    <property type="molecule type" value="Genomic_DNA"/>
</dbReference>
<reference evidence="3" key="1">
    <citation type="submission" date="2016-11" db="EMBL/GenBank/DDBJ databases">
        <title>Mesorhizobium oceanicum sp. nov., isolated from deep seawater in South China Sea.</title>
        <authorList>
            <person name="Fu G.-Y."/>
        </authorList>
    </citation>
    <scope>NUCLEOTIDE SEQUENCE [LARGE SCALE GENOMIC DNA]</scope>
    <source>
        <strain evidence="3">B7</strain>
    </source>
</reference>
<dbReference type="RefSeq" id="WP_072606899.1">
    <property type="nucleotide sequence ID" value="NZ_CP018171.1"/>
</dbReference>
<feature type="chain" id="PRO_5009856965" description="DUF2125 domain-containing protein" evidence="1">
    <location>
        <begin position="20"/>
        <end position="496"/>
    </location>
</feature>
<dbReference type="KEGG" id="meso:BSQ44_20200"/>
<sequence length="496" mass="53314">MRRVLPYVVVLAAVTPVSAQTVDEVSADGIARSLSRYIGSRSFETGIFKVSAEGDAYRIAVNLDRFAAMIPQIDASSFDLAPFELRVKPQPDGTFLVDSDLMPTGAFNFQLASTEASPPLRSHVEWRAQESQFTGMFDPELAMYSSLSGTLRGVNVLSHDDSQRIEYSIGSSTVEMTARKSKGPGLDLETTQTMLDLVETVTVPAAPDGPPTAITLRSPKITVASNTTGMQWKPMLDLLAFGVAQAGKDIEAADRTELKRLILATLPLWETVRGGYDFTDLTVGTPAGLFRLANFGIDVTMDGIRKSGSLDYGVDLAGIALPQGVAPVWSNPLLPTDINLNFGVRNLNSEDPVRQFIEAFDFDREPPIPDEVGEKILADFMANPPTFVMERSIIRNADIEVVMSGEMPFSLGKPTIGATIEVAGFDAAITALQTAAASDARAQQAFPLLLAAKGLGKMLPNGRLQWIGELKSDGSVLVNGATLKGPDPIEVPLPRL</sequence>
<dbReference type="OrthoDB" id="7904364at2"/>